<dbReference type="EMBL" id="JBJQOH010000006">
    <property type="protein sequence ID" value="KAL3683439.1"/>
    <property type="molecule type" value="Genomic_DNA"/>
</dbReference>
<feature type="compositionally biased region" description="Low complexity" evidence="1">
    <location>
        <begin position="124"/>
        <end position="134"/>
    </location>
</feature>
<dbReference type="AlphaFoldDB" id="A0ABD3GZY8"/>
<feature type="region of interest" description="Disordered" evidence="1">
    <location>
        <begin position="103"/>
        <end position="184"/>
    </location>
</feature>
<sequence>MHRTHHDSNNIQNVLNSTTRSSVAHPMHPSTNKRAPYISHLDSYQIHNLLNPPRGIRDEMMRRGITPRDHHKANVAAIAMKSAKLHMIRNGTWIDLPDAKATSVKNSRNGFSGGAERCETPDNTSVTTSSTQQSKGKKNPPRIDFMTRNREELAAAMANGKRKLTATNTTEPKTTHENYGKIPA</sequence>
<name>A0ABD3GZY8_9MARC</name>
<feature type="compositionally biased region" description="Basic and acidic residues" evidence="1">
    <location>
        <begin position="173"/>
        <end position="184"/>
    </location>
</feature>
<gene>
    <name evidence="2" type="ORF">R1sor_001461</name>
</gene>
<comment type="caution">
    <text evidence="2">The sequence shown here is derived from an EMBL/GenBank/DDBJ whole genome shotgun (WGS) entry which is preliminary data.</text>
</comment>
<proteinExistence type="predicted"/>
<protein>
    <submittedName>
        <fullName evidence="2">Uncharacterized protein</fullName>
    </submittedName>
</protein>
<reference evidence="2 3" key="1">
    <citation type="submission" date="2024-09" db="EMBL/GenBank/DDBJ databases">
        <title>Chromosome-scale assembly of Riccia sorocarpa.</title>
        <authorList>
            <person name="Paukszto L."/>
        </authorList>
    </citation>
    <scope>NUCLEOTIDE SEQUENCE [LARGE SCALE GENOMIC DNA]</scope>
    <source>
        <strain evidence="2">LP-2024</strain>
        <tissue evidence="2">Aerial parts of the thallus</tissue>
    </source>
</reference>
<accession>A0ABD3GZY8</accession>
<feature type="region of interest" description="Disordered" evidence="1">
    <location>
        <begin position="1"/>
        <end position="31"/>
    </location>
</feature>
<organism evidence="2 3">
    <name type="scientific">Riccia sorocarpa</name>
    <dbReference type="NCBI Taxonomy" id="122646"/>
    <lineage>
        <taxon>Eukaryota</taxon>
        <taxon>Viridiplantae</taxon>
        <taxon>Streptophyta</taxon>
        <taxon>Embryophyta</taxon>
        <taxon>Marchantiophyta</taxon>
        <taxon>Marchantiopsida</taxon>
        <taxon>Marchantiidae</taxon>
        <taxon>Marchantiales</taxon>
        <taxon>Ricciaceae</taxon>
        <taxon>Riccia</taxon>
    </lineage>
</organism>
<feature type="compositionally biased region" description="Polar residues" evidence="1">
    <location>
        <begin position="9"/>
        <end position="22"/>
    </location>
</feature>
<dbReference type="Proteomes" id="UP001633002">
    <property type="component" value="Unassembled WGS sequence"/>
</dbReference>
<keyword evidence="3" id="KW-1185">Reference proteome</keyword>
<evidence type="ECO:0000313" key="2">
    <source>
        <dbReference type="EMBL" id="KAL3683439.1"/>
    </source>
</evidence>
<evidence type="ECO:0000313" key="3">
    <source>
        <dbReference type="Proteomes" id="UP001633002"/>
    </source>
</evidence>
<evidence type="ECO:0000256" key="1">
    <source>
        <dbReference type="SAM" id="MobiDB-lite"/>
    </source>
</evidence>